<sequence length="180" mass="20230">MALLLPLRQLSVARIAAAPVTEDLGLVESHILRQVQVLASASASRSALQPCRPSAGMPWMQVRPFGGYNRPSGPPVQRSTFAPYPMVPYGVKRSAAYRESKKAARKAAERARRSQEEKGMLLDPKKQLRMELKRNTGIGWYRCDQIIKHLEMHERGKGPPMDQAMRDRITNIARVVRMGK</sequence>
<keyword evidence="2" id="KW-1185">Reference proteome</keyword>
<comment type="caution">
    <text evidence="1">The sequence shown here is derived from an EMBL/GenBank/DDBJ whole genome shotgun (WGS) entry which is preliminary data.</text>
</comment>
<dbReference type="Pfam" id="PF23531">
    <property type="entry name" value="Microp_apicomplexa_17"/>
    <property type="match status" value="1"/>
</dbReference>
<proteinExistence type="predicted"/>
<protein>
    <submittedName>
        <fullName evidence="1">Uncharacterized protein</fullName>
    </submittedName>
</protein>
<gene>
    <name evidence="1" type="ORF">SCF082_LOCUS39609</name>
</gene>
<dbReference type="EMBL" id="CAXAMM010039062">
    <property type="protein sequence ID" value="CAK9083437.1"/>
    <property type="molecule type" value="Genomic_DNA"/>
</dbReference>
<dbReference type="Proteomes" id="UP001642464">
    <property type="component" value="Unassembled WGS sequence"/>
</dbReference>
<name>A0ABP0Q8V6_9DINO</name>
<organism evidence="1 2">
    <name type="scientific">Durusdinium trenchii</name>
    <dbReference type="NCBI Taxonomy" id="1381693"/>
    <lineage>
        <taxon>Eukaryota</taxon>
        <taxon>Sar</taxon>
        <taxon>Alveolata</taxon>
        <taxon>Dinophyceae</taxon>
        <taxon>Suessiales</taxon>
        <taxon>Symbiodiniaceae</taxon>
        <taxon>Durusdinium</taxon>
    </lineage>
</organism>
<accession>A0ABP0Q8V6</accession>
<reference evidence="1 2" key="1">
    <citation type="submission" date="2024-02" db="EMBL/GenBank/DDBJ databases">
        <authorList>
            <person name="Chen Y."/>
            <person name="Shah S."/>
            <person name="Dougan E. K."/>
            <person name="Thang M."/>
            <person name="Chan C."/>
        </authorList>
    </citation>
    <scope>NUCLEOTIDE SEQUENCE [LARGE SCALE GENOMIC DNA]</scope>
</reference>
<dbReference type="InterPro" id="IPR056356">
    <property type="entry name" value="Microp_apicomplexa_17"/>
</dbReference>
<evidence type="ECO:0000313" key="2">
    <source>
        <dbReference type="Proteomes" id="UP001642464"/>
    </source>
</evidence>
<evidence type="ECO:0000313" key="1">
    <source>
        <dbReference type="EMBL" id="CAK9083437.1"/>
    </source>
</evidence>